<feature type="region of interest" description="Disordered" evidence="1">
    <location>
        <begin position="1"/>
        <end position="30"/>
    </location>
</feature>
<feature type="region of interest" description="Disordered" evidence="1">
    <location>
        <begin position="108"/>
        <end position="136"/>
    </location>
</feature>
<protein>
    <submittedName>
        <fullName evidence="2">Uncharacterized protein</fullName>
    </submittedName>
</protein>
<proteinExistence type="predicted"/>
<feature type="compositionally biased region" description="Basic residues" evidence="1">
    <location>
        <begin position="126"/>
        <end position="136"/>
    </location>
</feature>
<name>A0A1V4IG52_PATFA</name>
<keyword evidence="3" id="KW-1185">Reference proteome</keyword>
<gene>
    <name evidence="2" type="ORF">AV530_000694</name>
</gene>
<dbReference type="AlphaFoldDB" id="A0A1V4IG52"/>
<sequence length="136" mass="15042">MPKQSRSPRRPPVLRPPLPAPCAGSSPPRWGLVLPGPPRRCRVGGAALEGLGSPPRRCRAGRAARDLGEPSPVLQGCGVNSHEHLRVPYNLQPSKAAPEDLRSRLCRQNIAESNRKMKSKHPELRHSRKREKLPKQ</sequence>
<evidence type="ECO:0000313" key="3">
    <source>
        <dbReference type="Proteomes" id="UP000190648"/>
    </source>
</evidence>
<dbReference type="Proteomes" id="UP000190648">
    <property type="component" value="Unassembled WGS sequence"/>
</dbReference>
<evidence type="ECO:0000313" key="2">
    <source>
        <dbReference type="EMBL" id="OPJ58972.1"/>
    </source>
</evidence>
<feature type="compositionally biased region" description="Pro residues" evidence="1">
    <location>
        <begin position="10"/>
        <end position="20"/>
    </location>
</feature>
<comment type="caution">
    <text evidence="2">The sequence shown here is derived from an EMBL/GenBank/DDBJ whole genome shotgun (WGS) entry which is preliminary data.</text>
</comment>
<reference evidence="2 3" key="1">
    <citation type="submission" date="2016-02" db="EMBL/GenBank/DDBJ databases">
        <title>Band-tailed pigeon sequencing and assembly.</title>
        <authorList>
            <person name="Soares A.E."/>
            <person name="Novak B.J."/>
            <person name="Rice E.S."/>
            <person name="O'Connell B."/>
            <person name="Chang D."/>
            <person name="Weber S."/>
            <person name="Shapiro B."/>
        </authorList>
    </citation>
    <scope>NUCLEOTIDE SEQUENCE [LARGE SCALE GENOMIC DNA]</scope>
    <source>
        <strain evidence="2">BTP2013</strain>
        <tissue evidence="2">Blood</tissue>
    </source>
</reference>
<dbReference type="EMBL" id="LSYS01009753">
    <property type="protein sequence ID" value="OPJ58972.1"/>
    <property type="molecule type" value="Genomic_DNA"/>
</dbReference>
<accession>A0A1V4IG52</accession>
<evidence type="ECO:0000256" key="1">
    <source>
        <dbReference type="SAM" id="MobiDB-lite"/>
    </source>
</evidence>
<organism evidence="2 3">
    <name type="scientific">Patagioenas fasciata monilis</name>
    <dbReference type="NCBI Taxonomy" id="372326"/>
    <lineage>
        <taxon>Eukaryota</taxon>
        <taxon>Metazoa</taxon>
        <taxon>Chordata</taxon>
        <taxon>Craniata</taxon>
        <taxon>Vertebrata</taxon>
        <taxon>Euteleostomi</taxon>
        <taxon>Archelosauria</taxon>
        <taxon>Archosauria</taxon>
        <taxon>Dinosauria</taxon>
        <taxon>Saurischia</taxon>
        <taxon>Theropoda</taxon>
        <taxon>Coelurosauria</taxon>
        <taxon>Aves</taxon>
        <taxon>Neognathae</taxon>
        <taxon>Neoaves</taxon>
        <taxon>Columbimorphae</taxon>
        <taxon>Columbiformes</taxon>
        <taxon>Columbidae</taxon>
        <taxon>Patagioenas</taxon>
    </lineage>
</organism>